<name>A0A839IKT7_9GAMM</name>
<organism evidence="6 7">
    <name type="scientific">Oceanospirillum sediminis</name>
    <dbReference type="NCBI Taxonomy" id="2760088"/>
    <lineage>
        <taxon>Bacteria</taxon>
        <taxon>Pseudomonadati</taxon>
        <taxon>Pseudomonadota</taxon>
        <taxon>Gammaproteobacteria</taxon>
        <taxon>Oceanospirillales</taxon>
        <taxon>Oceanospirillaceae</taxon>
        <taxon>Oceanospirillum</taxon>
    </lineage>
</organism>
<evidence type="ECO:0000256" key="2">
    <source>
        <dbReference type="ARBA" id="ARBA00023015"/>
    </source>
</evidence>
<dbReference type="Pfam" id="PF00126">
    <property type="entry name" value="HTH_1"/>
    <property type="match status" value="1"/>
</dbReference>
<evidence type="ECO:0000259" key="5">
    <source>
        <dbReference type="PROSITE" id="PS50931"/>
    </source>
</evidence>
<dbReference type="GO" id="GO:0003700">
    <property type="term" value="F:DNA-binding transcription factor activity"/>
    <property type="evidence" value="ECO:0007669"/>
    <property type="project" value="InterPro"/>
</dbReference>
<dbReference type="InterPro" id="IPR005119">
    <property type="entry name" value="LysR_subst-bd"/>
</dbReference>
<evidence type="ECO:0000256" key="1">
    <source>
        <dbReference type="ARBA" id="ARBA00009437"/>
    </source>
</evidence>
<evidence type="ECO:0000313" key="6">
    <source>
        <dbReference type="EMBL" id="MBB1485119.1"/>
    </source>
</evidence>
<dbReference type="AlphaFoldDB" id="A0A839IKT7"/>
<dbReference type="SUPFAM" id="SSF46785">
    <property type="entry name" value="Winged helix' DNA-binding domain"/>
    <property type="match status" value="1"/>
</dbReference>
<dbReference type="EMBL" id="JACJFM010000001">
    <property type="protein sequence ID" value="MBB1485119.1"/>
    <property type="molecule type" value="Genomic_DNA"/>
</dbReference>
<comment type="similarity">
    <text evidence="1">Belongs to the LysR transcriptional regulatory family.</text>
</comment>
<dbReference type="InterPro" id="IPR036390">
    <property type="entry name" value="WH_DNA-bd_sf"/>
</dbReference>
<evidence type="ECO:0000256" key="4">
    <source>
        <dbReference type="ARBA" id="ARBA00023163"/>
    </source>
</evidence>
<dbReference type="InterPro" id="IPR058163">
    <property type="entry name" value="LysR-type_TF_proteobact-type"/>
</dbReference>
<keyword evidence="2" id="KW-0805">Transcription regulation</keyword>
<dbReference type="CDD" id="cd08422">
    <property type="entry name" value="PBP2_CrgA_like"/>
    <property type="match status" value="1"/>
</dbReference>
<evidence type="ECO:0000313" key="7">
    <source>
        <dbReference type="Proteomes" id="UP000565262"/>
    </source>
</evidence>
<dbReference type="Gene3D" id="1.10.10.10">
    <property type="entry name" value="Winged helix-like DNA-binding domain superfamily/Winged helix DNA-binding domain"/>
    <property type="match status" value="1"/>
</dbReference>
<reference evidence="6 7" key="1">
    <citation type="submission" date="2020-08" db="EMBL/GenBank/DDBJ databases">
        <title>Oceanospirillum sp. nov. isolated from marine sediment.</title>
        <authorList>
            <person name="Ji X."/>
        </authorList>
    </citation>
    <scope>NUCLEOTIDE SEQUENCE [LARGE SCALE GENOMIC DNA]</scope>
    <source>
        <strain evidence="6 7">D5</strain>
    </source>
</reference>
<feature type="domain" description="HTH lysR-type" evidence="5">
    <location>
        <begin position="1"/>
        <end position="59"/>
    </location>
</feature>
<dbReference type="Pfam" id="PF03466">
    <property type="entry name" value="LysR_substrate"/>
    <property type="match status" value="1"/>
</dbReference>
<keyword evidence="7" id="KW-1185">Reference proteome</keyword>
<dbReference type="SUPFAM" id="SSF53850">
    <property type="entry name" value="Periplasmic binding protein-like II"/>
    <property type="match status" value="1"/>
</dbReference>
<dbReference type="Gene3D" id="3.40.190.290">
    <property type="match status" value="1"/>
</dbReference>
<protein>
    <submittedName>
        <fullName evidence="6">LysR family transcriptional regulator</fullName>
    </submittedName>
</protein>
<dbReference type="PANTHER" id="PTHR30537">
    <property type="entry name" value="HTH-TYPE TRANSCRIPTIONAL REGULATOR"/>
    <property type="match status" value="1"/>
</dbReference>
<dbReference type="RefSeq" id="WP_182806874.1">
    <property type="nucleotide sequence ID" value="NZ_JACJFM010000001.1"/>
</dbReference>
<accession>A0A839IKT7</accession>
<dbReference type="PROSITE" id="PS50931">
    <property type="entry name" value="HTH_LYSR"/>
    <property type="match status" value="1"/>
</dbReference>
<dbReference type="Proteomes" id="UP000565262">
    <property type="component" value="Unassembled WGS sequence"/>
</dbReference>
<dbReference type="InterPro" id="IPR000847">
    <property type="entry name" value="LysR_HTH_N"/>
</dbReference>
<dbReference type="GO" id="GO:0043565">
    <property type="term" value="F:sequence-specific DNA binding"/>
    <property type="evidence" value="ECO:0007669"/>
    <property type="project" value="TreeGrafter"/>
</dbReference>
<proteinExistence type="inferred from homology"/>
<keyword evidence="4" id="KW-0804">Transcription</keyword>
<dbReference type="InterPro" id="IPR036388">
    <property type="entry name" value="WH-like_DNA-bd_sf"/>
</dbReference>
<dbReference type="GO" id="GO:0006351">
    <property type="term" value="P:DNA-templated transcription"/>
    <property type="evidence" value="ECO:0007669"/>
    <property type="project" value="TreeGrafter"/>
</dbReference>
<comment type="caution">
    <text evidence="6">The sequence shown here is derived from an EMBL/GenBank/DDBJ whole genome shotgun (WGS) entry which is preliminary data.</text>
</comment>
<gene>
    <name evidence="6" type="ORF">H4O21_00610</name>
</gene>
<dbReference type="FunFam" id="1.10.10.10:FF:000001">
    <property type="entry name" value="LysR family transcriptional regulator"/>
    <property type="match status" value="1"/>
</dbReference>
<evidence type="ECO:0000256" key="3">
    <source>
        <dbReference type="ARBA" id="ARBA00023125"/>
    </source>
</evidence>
<dbReference type="PANTHER" id="PTHR30537:SF5">
    <property type="entry name" value="HTH-TYPE TRANSCRIPTIONAL ACTIVATOR TTDR-RELATED"/>
    <property type="match status" value="1"/>
</dbReference>
<keyword evidence="3" id="KW-0238">DNA-binding</keyword>
<sequence>MYSIAELETFVAVARRGGITAAAHHLGISAATTSHRISKLEKALKLVLFHRNSRFFTLTDEGSIFLEKIERILEDLHQAEMEAGACSRTIKGHLRVTLSPWILTRFILPNLPEFQEKHPRLSLEFSTADNFVPLAEEGQDCAIRVGRLPDSSLVARRICDNDRLICASPELLERIGTPQCINDLESVPWVCLPWQTRFSLKDKTGAIRQLVTERNILMTHSDSLTEAALQGIGVAVKSRLAICQELAEGRLVEILPGVLSPSEAPIWFITLPDARNSRKISLFSDMVFEAFKDYR</sequence>